<evidence type="ECO:0000256" key="2">
    <source>
        <dbReference type="ARBA" id="ARBA00009712"/>
    </source>
</evidence>
<sequence length="301" mass="33553">MFEEAQYFAPVATRGDGSIVVELAANHPGVADRVYRERRNAIAALALNHTAGEPVPEAAYTEQEHQVWALVTRELTAKHRRYAASEYLAGTERLGLPADRVPQLQEVGDLLEPLTRFRYLPAAGLVPLREFYGVLADGLFHSTQYIRHHSVPFYTPEPDVIHEVIGHANALASDRFARLYRLAGAAARRVETSEALEFISKVFWFTMEFGVLVEDGEDRAYGAGILSSYGEIEEFRGMRILPLDLAVMGTTKYDITRYQDVLFRAESFAHLEDVVGGFWATCDDESISRIVTGGARTKTAV</sequence>
<keyword evidence="4 8" id="KW-0560">Oxidoreductase</keyword>
<name>A0ABV9EEX9_9ACTN</name>
<dbReference type="SUPFAM" id="SSF56534">
    <property type="entry name" value="Aromatic aminoacid monoxygenases, catalytic and oligomerization domains"/>
    <property type="match status" value="1"/>
</dbReference>
<dbReference type="InterPro" id="IPR036329">
    <property type="entry name" value="Aro-AA_hydroxylase_C_sf"/>
</dbReference>
<dbReference type="PANTHER" id="PTHR11473:SF24">
    <property type="entry name" value="PHENYLALANINE-4-HYDROXYLASE"/>
    <property type="match status" value="1"/>
</dbReference>
<dbReference type="InterPro" id="IPR001273">
    <property type="entry name" value="ArAA_hydroxylase"/>
</dbReference>
<dbReference type="Gene3D" id="1.10.800.10">
    <property type="entry name" value="Aromatic amino acid hydroxylase"/>
    <property type="match status" value="1"/>
</dbReference>
<comment type="caution">
    <text evidence="8">The sequence shown here is derived from an EMBL/GenBank/DDBJ whole genome shotgun (WGS) entry which is preliminary data.</text>
</comment>
<dbReference type="GO" id="GO:0004505">
    <property type="term" value="F:phenylalanine 4-monooxygenase activity"/>
    <property type="evidence" value="ECO:0007669"/>
    <property type="project" value="UniProtKB-EC"/>
</dbReference>
<dbReference type="PROSITE" id="PS51410">
    <property type="entry name" value="BH4_AAA_HYDROXYL_2"/>
    <property type="match status" value="1"/>
</dbReference>
<keyword evidence="5" id="KW-0408">Iron</keyword>
<feature type="domain" description="Biopterin-dependent aromatic amino acid hydroxylase family profile" evidence="7">
    <location>
        <begin position="1"/>
        <end position="301"/>
    </location>
</feature>
<evidence type="ECO:0000256" key="3">
    <source>
        <dbReference type="ARBA" id="ARBA00022723"/>
    </source>
</evidence>
<evidence type="ECO:0000256" key="5">
    <source>
        <dbReference type="ARBA" id="ARBA00023004"/>
    </source>
</evidence>
<evidence type="ECO:0000313" key="8">
    <source>
        <dbReference type="EMBL" id="MFC4588116.1"/>
    </source>
</evidence>
<dbReference type="Proteomes" id="UP001595891">
    <property type="component" value="Unassembled WGS sequence"/>
</dbReference>
<evidence type="ECO:0000313" key="9">
    <source>
        <dbReference type="Proteomes" id="UP001595891"/>
    </source>
</evidence>
<dbReference type="EMBL" id="JBHSFN010000011">
    <property type="protein sequence ID" value="MFC4588116.1"/>
    <property type="molecule type" value="Genomic_DNA"/>
</dbReference>
<reference evidence="9" key="1">
    <citation type="journal article" date="2019" name="Int. J. Syst. Evol. Microbiol.">
        <title>The Global Catalogue of Microorganisms (GCM) 10K type strain sequencing project: providing services to taxonomists for standard genome sequencing and annotation.</title>
        <authorList>
            <consortium name="The Broad Institute Genomics Platform"/>
            <consortium name="The Broad Institute Genome Sequencing Center for Infectious Disease"/>
            <person name="Wu L."/>
            <person name="Ma J."/>
        </authorList>
    </citation>
    <scope>NUCLEOTIDE SEQUENCE [LARGE SCALE GENOMIC DNA]</scope>
    <source>
        <strain evidence="9">CCUG 49560</strain>
    </source>
</reference>
<comment type="cofactor">
    <cofactor evidence="1">
        <name>Fe(2+)</name>
        <dbReference type="ChEBI" id="CHEBI:29033"/>
    </cofactor>
</comment>
<dbReference type="CDD" id="cd00361">
    <property type="entry name" value="arom_aa_hydroxylase"/>
    <property type="match status" value="1"/>
</dbReference>
<keyword evidence="9" id="KW-1185">Reference proteome</keyword>
<comment type="similarity">
    <text evidence="2">Belongs to the biopterin-dependent aromatic amino acid hydroxylase family.</text>
</comment>
<evidence type="ECO:0000259" key="7">
    <source>
        <dbReference type="PROSITE" id="PS51410"/>
    </source>
</evidence>
<evidence type="ECO:0000256" key="1">
    <source>
        <dbReference type="ARBA" id="ARBA00001954"/>
    </source>
</evidence>
<proteinExistence type="inferred from homology"/>
<dbReference type="InterPro" id="IPR019774">
    <property type="entry name" value="Aromatic-AA_hydroxylase_C"/>
</dbReference>
<dbReference type="PANTHER" id="PTHR11473">
    <property type="entry name" value="AROMATIC AMINO ACID HYDROXYLASE"/>
    <property type="match status" value="1"/>
</dbReference>
<organism evidence="8 9">
    <name type="scientific">Sphaerisporangium corydalis</name>
    <dbReference type="NCBI Taxonomy" id="1441875"/>
    <lineage>
        <taxon>Bacteria</taxon>
        <taxon>Bacillati</taxon>
        <taxon>Actinomycetota</taxon>
        <taxon>Actinomycetes</taxon>
        <taxon>Streptosporangiales</taxon>
        <taxon>Streptosporangiaceae</taxon>
        <taxon>Sphaerisporangium</taxon>
    </lineage>
</organism>
<dbReference type="RefSeq" id="WP_262848722.1">
    <property type="nucleotide sequence ID" value="NZ_JANZYP010000077.1"/>
</dbReference>
<gene>
    <name evidence="8" type="ORF">ACFO8L_18655</name>
</gene>
<dbReference type="NCBIfam" id="NF008877">
    <property type="entry name" value="PRK11913.1-2"/>
    <property type="match status" value="1"/>
</dbReference>
<dbReference type="InterPro" id="IPR036951">
    <property type="entry name" value="ArAA_hydroxylase_sf"/>
</dbReference>
<keyword evidence="6" id="KW-0503">Monooxygenase</keyword>
<accession>A0ABV9EEX9</accession>
<evidence type="ECO:0000256" key="6">
    <source>
        <dbReference type="ARBA" id="ARBA00023033"/>
    </source>
</evidence>
<evidence type="ECO:0000256" key="4">
    <source>
        <dbReference type="ARBA" id="ARBA00023002"/>
    </source>
</evidence>
<keyword evidence="3" id="KW-0479">Metal-binding</keyword>
<protein>
    <submittedName>
        <fullName evidence="8">Phenylalanine 4-monooxygenase</fullName>
        <ecNumber evidence="8">1.14.16.1</ecNumber>
    </submittedName>
</protein>
<dbReference type="EC" id="1.14.16.1" evidence="8"/>
<dbReference type="Pfam" id="PF00351">
    <property type="entry name" value="Biopterin_H"/>
    <property type="match status" value="1"/>
</dbReference>
<dbReference type="PRINTS" id="PR00372">
    <property type="entry name" value="FYWHYDRXLASE"/>
</dbReference>